<keyword evidence="2" id="KW-0238">DNA-binding</keyword>
<dbReference type="Pfam" id="PF22958">
    <property type="entry name" value="Ltn1_1st"/>
    <property type="match status" value="1"/>
</dbReference>
<comment type="subunit">
    <text evidence="2">Monomer.</text>
</comment>
<evidence type="ECO:0000256" key="1">
    <source>
        <dbReference type="ARBA" id="ARBA00023242"/>
    </source>
</evidence>
<dbReference type="EMBL" id="CP076661">
    <property type="protein sequence ID" value="QWU86225.1"/>
    <property type="molecule type" value="Genomic_DNA"/>
</dbReference>
<dbReference type="InterPro" id="IPR010285">
    <property type="entry name" value="DNA_helicase_pif1-like_DEAD"/>
</dbReference>
<dbReference type="Pfam" id="PF04082">
    <property type="entry name" value="Fungal_trans"/>
    <property type="match status" value="1"/>
</dbReference>
<dbReference type="Pfam" id="PF05970">
    <property type="entry name" value="PIF1"/>
    <property type="match status" value="1"/>
</dbReference>
<protein>
    <recommendedName>
        <fullName evidence="2">ATP-dependent DNA helicase PIF1</fullName>
        <ecNumber evidence="2">5.6.2.3</ecNumber>
    </recommendedName>
    <alternativeName>
        <fullName evidence="2">DNA 5'-3' helicase PIF1</fullName>
    </alternativeName>
    <alternativeName>
        <fullName evidence="2">DNA repair and recombination helicase PIF1</fullName>
    </alternativeName>
</protein>
<keyword evidence="2" id="KW-0547">Nucleotide-binding</keyword>
<dbReference type="Pfam" id="PF23009">
    <property type="entry name" value="UBC_like"/>
    <property type="match status" value="1"/>
</dbReference>
<keyword evidence="2" id="KW-0347">Helicase</keyword>
<keyword evidence="7" id="KW-1185">Reference proteome</keyword>
<dbReference type="InterPro" id="IPR039795">
    <property type="entry name" value="LTN1/Rkr1"/>
</dbReference>
<dbReference type="CDD" id="cd12148">
    <property type="entry name" value="fungal_TF_MHR"/>
    <property type="match status" value="1"/>
</dbReference>
<comment type="cofactor">
    <cofactor evidence="2">
        <name>Mg(2+)</name>
        <dbReference type="ChEBI" id="CHEBI:18420"/>
    </cofactor>
</comment>
<accession>A0ABX8I2X5</accession>
<proteinExistence type="inferred from homology"/>
<evidence type="ECO:0000256" key="3">
    <source>
        <dbReference type="SAM" id="MobiDB-lite"/>
    </source>
</evidence>
<dbReference type="Pfam" id="PF22999">
    <property type="entry name" value="LTN1_E3_ligase_6th"/>
    <property type="match status" value="1"/>
</dbReference>
<organism evidence="6 7">
    <name type="scientific">Candidozyma haemuli</name>
    <dbReference type="NCBI Taxonomy" id="45357"/>
    <lineage>
        <taxon>Eukaryota</taxon>
        <taxon>Fungi</taxon>
        <taxon>Dikarya</taxon>
        <taxon>Ascomycota</taxon>
        <taxon>Saccharomycotina</taxon>
        <taxon>Pichiomycetes</taxon>
        <taxon>Metschnikowiaceae</taxon>
        <taxon>Candidozyma</taxon>
    </lineage>
</organism>
<evidence type="ECO:0000259" key="5">
    <source>
        <dbReference type="SMART" id="SM00906"/>
    </source>
</evidence>
<dbReference type="InterPro" id="IPR054478">
    <property type="entry name" value="LTN1_UBC"/>
</dbReference>
<feature type="domain" description="Xylanolytic transcriptional activator regulatory" evidence="5">
    <location>
        <begin position="877"/>
        <end position="962"/>
    </location>
</feature>
<keyword evidence="2" id="KW-0067">ATP-binding</keyword>
<evidence type="ECO:0000256" key="2">
    <source>
        <dbReference type="HAMAP-Rule" id="MF_03176"/>
    </source>
</evidence>
<dbReference type="EC" id="5.6.2.3" evidence="2"/>
<keyword evidence="2" id="KW-0413">Isomerase</keyword>
<dbReference type="InterPro" id="IPR048293">
    <property type="entry name" value="PIF1_RRM3_pfh1"/>
</dbReference>
<feature type="compositionally biased region" description="Polar residues" evidence="3">
    <location>
        <begin position="127"/>
        <end position="137"/>
    </location>
</feature>
<keyword evidence="2" id="KW-0496">Mitochondrion</keyword>
<comment type="catalytic activity">
    <reaction evidence="2">
        <text>ATP + H2O = ADP + phosphate + H(+)</text>
        <dbReference type="Rhea" id="RHEA:13065"/>
        <dbReference type="ChEBI" id="CHEBI:15377"/>
        <dbReference type="ChEBI" id="CHEBI:15378"/>
        <dbReference type="ChEBI" id="CHEBI:30616"/>
        <dbReference type="ChEBI" id="CHEBI:43474"/>
        <dbReference type="ChEBI" id="CHEBI:456216"/>
        <dbReference type="EC" id="5.6.2.3"/>
    </reaction>
</comment>
<dbReference type="InterPro" id="IPR007219">
    <property type="entry name" value="XnlR_reg_dom"/>
</dbReference>
<dbReference type="HAMAP" id="MF_03176">
    <property type="entry name" value="PIF1"/>
    <property type="match status" value="1"/>
</dbReference>
<keyword evidence="2" id="KW-0234">DNA repair</keyword>
<dbReference type="Proteomes" id="UP000825434">
    <property type="component" value="Chromosome 1"/>
</dbReference>
<dbReference type="InterPro" id="IPR027417">
    <property type="entry name" value="P-loop_NTPase"/>
</dbReference>
<gene>
    <name evidence="2" type="primary">PIF1</name>
    <name evidence="6" type="ORF">CA3LBN_000443</name>
</gene>
<dbReference type="InterPro" id="IPR054476">
    <property type="entry name" value="Ltn1_N"/>
</dbReference>
<dbReference type="InterPro" id="IPR003593">
    <property type="entry name" value="AAA+_ATPase"/>
</dbReference>
<dbReference type="SMART" id="SM00906">
    <property type="entry name" value="Fungal_trans"/>
    <property type="match status" value="1"/>
</dbReference>
<name>A0ABX8I2X5_9ASCO</name>
<feature type="region of interest" description="Disordered" evidence="3">
    <location>
        <begin position="1"/>
        <end position="162"/>
    </location>
</feature>
<dbReference type="InterPro" id="IPR054477">
    <property type="entry name" value="LTN1_E3_ligase_6th"/>
</dbReference>
<feature type="DNA-binding region" evidence="2">
    <location>
        <begin position="623"/>
        <end position="642"/>
    </location>
</feature>
<feature type="compositionally biased region" description="Polar residues" evidence="3">
    <location>
        <begin position="42"/>
        <end position="51"/>
    </location>
</feature>
<evidence type="ECO:0000259" key="4">
    <source>
        <dbReference type="SMART" id="SM00382"/>
    </source>
</evidence>
<feature type="compositionally biased region" description="Polar residues" evidence="3">
    <location>
        <begin position="59"/>
        <end position="88"/>
    </location>
</feature>
<dbReference type="SMART" id="SM00382">
    <property type="entry name" value="AAA"/>
    <property type="match status" value="1"/>
</dbReference>
<feature type="binding site" evidence="2">
    <location>
        <begin position="189"/>
        <end position="196"/>
    </location>
    <ligand>
        <name>ATP</name>
        <dbReference type="ChEBI" id="CHEBI:30616"/>
    </ligand>
</feature>
<reference evidence="6 7" key="1">
    <citation type="submission" date="2021-06" db="EMBL/GenBank/DDBJ databases">
        <title>Candida outbreak in Lebanon.</title>
        <authorList>
            <person name="Finianos M."/>
        </authorList>
    </citation>
    <scope>NUCLEOTIDE SEQUENCE [LARGE SCALE GENOMIC DNA]</scope>
    <source>
        <strain evidence="6">CA3LBN</strain>
    </source>
</reference>
<feature type="compositionally biased region" description="Basic residues" evidence="3">
    <location>
        <begin position="1"/>
        <end position="10"/>
    </location>
</feature>
<dbReference type="Gene3D" id="3.40.50.300">
    <property type="entry name" value="P-loop containing nucleotide triphosphate hydrolases"/>
    <property type="match status" value="1"/>
</dbReference>
<dbReference type="CDD" id="cd18809">
    <property type="entry name" value="SF1_C_RecD"/>
    <property type="match status" value="1"/>
</dbReference>
<dbReference type="SUPFAM" id="SSF52540">
    <property type="entry name" value="P-loop containing nucleoside triphosphate hydrolases"/>
    <property type="match status" value="2"/>
</dbReference>
<dbReference type="PANTHER" id="PTHR12389:SF0">
    <property type="entry name" value="E3 UBIQUITIN-PROTEIN LIGASE LISTERIN"/>
    <property type="match status" value="1"/>
</dbReference>
<comment type="subcellular location">
    <subcellularLocation>
        <location evidence="2">Nucleus</location>
    </subcellularLocation>
    <subcellularLocation>
        <location evidence="2">Mitochondrion</location>
    </subcellularLocation>
</comment>
<keyword evidence="2" id="KW-0378">Hydrolase</keyword>
<evidence type="ECO:0000313" key="7">
    <source>
        <dbReference type="Proteomes" id="UP000825434"/>
    </source>
</evidence>
<comment type="similarity">
    <text evidence="2">Belongs to the helicase family. PIF1 subfamily.</text>
</comment>
<dbReference type="PANTHER" id="PTHR12389">
    <property type="entry name" value="ZINC FINGER PROTEIN 294"/>
    <property type="match status" value="1"/>
</dbReference>
<dbReference type="CDD" id="cd18037">
    <property type="entry name" value="DEXSc_Pif1_like"/>
    <property type="match status" value="1"/>
</dbReference>
<feature type="domain" description="AAA+ ATPase" evidence="4">
    <location>
        <begin position="181"/>
        <end position="350"/>
    </location>
</feature>
<comment type="function">
    <text evidence="2">DNA-dependent ATPase and 5'-3' DNA helicase required for the maintenance of both mitochondrial and nuclear genome stability.</text>
</comment>
<keyword evidence="2" id="KW-0227">DNA damage</keyword>
<sequence>MRTSNKKPAGKRQQSIASFFAAAPGRKQQTTPEKVLAGRATSRLSSITTSKGAFDEFGSSDTSFGSPEMNNFSNPVLSKLSRSASATGSPERPRSASPTKELFVVADSDDEKENRVPGPAKKATLKRSGSSSLTELFNGSKRPTRRPQQPSFTQPPPTSAEGKMIRLSDEQRAIVNYVVHKQENVFFTGSAGTGKSVVLRHLVQELCRKHGSINVGVTASTGLAACNINGQTVHKFLSIGLGTGSPQDLANKIKKQGAARRKWRSIKVLIIDEISMIDGNLFTKIDQVAQILRSSQQPFGGIQVVCTGDFFQLPPVSRDRSSQYCFQSPSWARAMTHTITLTQVFRQKGDTELIDMLNALRKGELDGTMVMKFHSLSRKVHYTDGIEPTELFPTRQEVKRANESRLHQLPGVSQRYVAKDNESDPYLRKLYENLMCEEVLELKVGAQVMYLKNHPDDVVVNGSIGTVLGFIGEGLWGTVCQIFGVRELLDASPEFVLLVRLVCGLVGKSEYTDEQRAMFASLPSEWKSKMSKMAAEAFKAPASDALLPIVNFRTSSGYALIMVRREEFTVDPGKAMNFSEKKDGMIREQLPLLLAWAMSIHKAQGQSIDRLRVDLRKIFEKGQVYVALSRATCKDHLEILNFDHRRIACERPEDDKRSVRLTTTETQKLRSLASSLQSTLSRVHSVAFQDKQISSETILEEIRRLLEPSINKTEGVEMPAKRKLPVSIGATSGGSYSIFGPTSAFYNLVDMSNNSDSADPFDNMLMNSSSLITCLENFFKYQYPDIATFIHRESFLNDFLHPSNFRGYCSEELIYAIAALGAKCSEDENLRGLAGSFFETSKTKIFSKKICVPHVNTLQALLCLSLYELGDGNASASWMLSGMAFRMGYDLGFQLNPQDWAIEQGTGEAHHAIITNSDVMIRSRVYWGCFVFDHFVSLLMGRPVTVRKSEATIPSSEHLPNSTGIDNFIFQPTKDPSSVENIDASQSLVSLCSLSECIGSVLTEIFSKDSAGDDMSYLTKRKIHDFNQYLAEWRSKIPVEMRWNRATLKRQNYNPTVSNFRLYYYILILCLNRPFMNIKVEDNPSHSLCNSAISELAICLDKFNMSGIPPSILVVYSSILGINQDIDNLKVYYTTISRSCQNWKLATRSLLYLKKKIAELGLNDLNKIFTSAAEAYQEHHSQTDWDQLFDGMDANMDWALSDNVFSNFFDFLNTDDVTRVNPSSSSGDLGYNGFPVSLSYFVAAPEVSVIQDPNIAVLFKALSKKNSVTKEKNLSDLVKVFNDTSCTITDSVIMCWIQQYPKLALDNSKPVRLLAHQVQGNLLRRVGGKEFGKYLKSTIPLWLSSLYDPDSPVANGSYRELLESFNNEKERVDTKLWHVFCEQIINFIHTIICVESDESLSDLRYVKKEDSVAKYERALVGAVSMLRKLVDMRNHDTSFVLTDESKKQVEDILHSEELWGPLASCSDSETINVGLFKTYLALIKAIFNLNENHPFPFTTALEDVKGLYKLVSKKFIKNVKLKETEKTQSLVYSNVIIQFWDTLNVLTSFSSMDADDNKSLKIKKNFWELAGSKAHSRLMDYIKLGPCNSDPIFYNVLKAFFKNASRVEYKAESDDTFLDFASNKHIKSINKALLSQFSKLNTLLYKKSAIGCIFTLLSLSSAKSTPELKMEAYLTALDGLSARSRQADASTKNEAIELLASNCENLKFDEMGEEICEYITSSGTFSLAGHSFKSEFDHVVPTYVATLNVEQSNKLADSVLLALSDIFEIPQQTKAFEVLICCFQKGFSQETKEWMPLLPSFCTPNFTRLPFEVLRLVLKSNVDWIDYQELISDVFTKVSTDVKSALPELLKILKQTETISEKDIPEVKEYLESLSAANTDSSQGNDMVYNYIDDPTILRNLIISPAVRANPNQFIDATITKKINLRNLESDLQGSISEIILQGLTTSDVSRLASFLELIGDVPFIARTLYSGMEKSDSKFEKVTNFLSQFPKYFPMKEISERVSKATGLVDITTVAISNPIFQNVHLASQSTEDPILDGFVVGTAKLLASHLDSAQSSATDSIAVAILVSEYIDDYLFLAKSNPSMSSILNDKAELDTSIKRHVFVSSSNPADFLNGQIEDSSIESHLLNVISAEGPFNKSQIFFARYVTRHLATSFEVMSFKEFESLDLKLTKLARQPLLLASFLSSATKFTGVSKKFDRLRSFVFAEILGVKSSLDILDSGKTWLSLAINFLNVDHNESPQYEVLPPHKMGLLVNHISEWLDSDIAYDDDFHVIRSLLALFFSSLLAEHSNSVSEKCWEVAYDLCLNNLSTAQLAVSNIELRFFTIKLAATLLKSADEQGDWKETRKSLIEEICDLISNQEVERNDEQRDNQAITMTNEIVRRIMSGHCVPDYLIADNSEKFYKIVHNSTFVDMQRVSTMLLQRHILSTRDEFVVEYQLNKSNLGDSSENLAEAKLPEQLINSVAEFGEDLETSIGRERDHIVTSYLWSWLLIFAFFKDSTYGIRTDYINQLKEHKSIEHLLNVIFDHVDIADSKFLKTLVDGNLENTNRVDPENCKISEYSVATGCVGEDLLYEMKFLLVHLYLMCLQYLGSHSQQWFSELRDLQLKRQIEKFSVKFICPILTSRMLSEVESTKRKLTDKDENLSIKVNQVTNEIKTIYLIDEQRMEMVVKIPESFPLSSVSVSGPLRLGVKENQWKAWLLASQRVISLTNGSITDCIELFNRNVNLHFSGPLPTIQNLSHLSEQIPCCSSL</sequence>
<keyword evidence="1 2" id="KW-0539">Nucleus</keyword>
<keyword evidence="2" id="KW-0233">DNA recombination</keyword>
<evidence type="ECO:0000313" key="6">
    <source>
        <dbReference type="EMBL" id="QWU86225.1"/>
    </source>
</evidence>